<keyword evidence="2" id="KW-0812">Transmembrane</keyword>
<feature type="transmembrane region" description="Helical" evidence="2">
    <location>
        <begin position="173"/>
        <end position="191"/>
    </location>
</feature>
<comment type="caution">
    <text evidence="4">The sequence shown here is derived from an EMBL/GenBank/DDBJ whole genome shotgun (WGS) entry which is preliminary data.</text>
</comment>
<dbReference type="Pfam" id="PF20152">
    <property type="entry name" value="DUF6534"/>
    <property type="match status" value="1"/>
</dbReference>
<feature type="transmembrane region" description="Helical" evidence="2">
    <location>
        <begin position="282"/>
        <end position="301"/>
    </location>
</feature>
<keyword evidence="2" id="KW-1133">Transmembrane helix</keyword>
<evidence type="ECO:0000259" key="3">
    <source>
        <dbReference type="Pfam" id="PF20152"/>
    </source>
</evidence>
<feature type="compositionally biased region" description="Basic and acidic residues" evidence="1">
    <location>
        <begin position="404"/>
        <end position="414"/>
    </location>
</feature>
<protein>
    <recommendedName>
        <fullName evidence="3">DUF6534 domain-containing protein</fullName>
    </recommendedName>
</protein>
<dbReference type="InterPro" id="IPR045339">
    <property type="entry name" value="DUF6534"/>
</dbReference>
<evidence type="ECO:0000313" key="4">
    <source>
        <dbReference type="EMBL" id="KAJ7731329.1"/>
    </source>
</evidence>
<proteinExistence type="predicted"/>
<name>A0AAD7HYM0_9AGAR</name>
<reference evidence="4" key="1">
    <citation type="submission" date="2023-03" db="EMBL/GenBank/DDBJ databases">
        <title>Massive genome expansion in bonnet fungi (Mycena s.s.) driven by repeated elements and novel gene families across ecological guilds.</title>
        <authorList>
            <consortium name="Lawrence Berkeley National Laboratory"/>
            <person name="Harder C.B."/>
            <person name="Miyauchi S."/>
            <person name="Viragh M."/>
            <person name="Kuo A."/>
            <person name="Thoen E."/>
            <person name="Andreopoulos B."/>
            <person name="Lu D."/>
            <person name="Skrede I."/>
            <person name="Drula E."/>
            <person name="Henrissat B."/>
            <person name="Morin E."/>
            <person name="Kohler A."/>
            <person name="Barry K."/>
            <person name="LaButti K."/>
            <person name="Morin E."/>
            <person name="Salamov A."/>
            <person name="Lipzen A."/>
            <person name="Mereny Z."/>
            <person name="Hegedus B."/>
            <person name="Baldrian P."/>
            <person name="Stursova M."/>
            <person name="Weitz H."/>
            <person name="Taylor A."/>
            <person name="Grigoriev I.V."/>
            <person name="Nagy L.G."/>
            <person name="Martin F."/>
            <person name="Kauserud H."/>
        </authorList>
    </citation>
    <scope>NUCLEOTIDE SEQUENCE</scope>
    <source>
        <strain evidence="4">CBHHK188m</strain>
    </source>
</reference>
<accession>A0AAD7HYM0</accession>
<feature type="region of interest" description="Disordered" evidence="1">
    <location>
        <begin position="402"/>
        <end position="424"/>
    </location>
</feature>
<feature type="domain" description="DUF6534" evidence="3">
    <location>
        <begin position="245"/>
        <end position="330"/>
    </location>
</feature>
<evidence type="ECO:0000313" key="5">
    <source>
        <dbReference type="Proteomes" id="UP001215280"/>
    </source>
</evidence>
<gene>
    <name evidence="4" type="ORF">DFH07DRAFT_847470</name>
</gene>
<evidence type="ECO:0000256" key="1">
    <source>
        <dbReference type="SAM" id="MobiDB-lite"/>
    </source>
</evidence>
<feature type="transmembrane region" description="Helical" evidence="2">
    <location>
        <begin position="90"/>
        <end position="116"/>
    </location>
</feature>
<dbReference type="PANTHER" id="PTHR40465:SF1">
    <property type="entry name" value="DUF6534 DOMAIN-CONTAINING PROTEIN"/>
    <property type="match status" value="1"/>
</dbReference>
<feature type="transmembrane region" description="Helical" evidence="2">
    <location>
        <begin position="198"/>
        <end position="225"/>
    </location>
</feature>
<dbReference type="EMBL" id="JARJLG010000184">
    <property type="protein sequence ID" value="KAJ7731329.1"/>
    <property type="molecule type" value="Genomic_DNA"/>
</dbReference>
<dbReference type="Proteomes" id="UP001215280">
    <property type="component" value="Unassembled WGS sequence"/>
</dbReference>
<keyword evidence="5" id="KW-1185">Reference proteome</keyword>
<evidence type="ECO:0000256" key="2">
    <source>
        <dbReference type="SAM" id="Phobius"/>
    </source>
</evidence>
<feature type="transmembrane region" description="Helical" evidence="2">
    <location>
        <begin position="237"/>
        <end position="261"/>
    </location>
</feature>
<feature type="transmembrane region" description="Helical" evidence="2">
    <location>
        <begin position="128"/>
        <end position="149"/>
    </location>
</feature>
<feature type="compositionally biased region" description="Acidic residues" evidence="1">
    <location>
        <begin position="415"/>
        <end position="424"/>
    </location>
</feature>
<keyword evidence="2" id="KW-0472">Membrane</keyword>
<dbReference type="AlphaFoldDB" id="A0AAD7HYM0"/>
<organism evidence="4 5">
    <name type="scientific">Mycena maculata</name>
    <dbReference type="NCBI Taxonomy" id="230809"/>
    <lineage>
        <taxon>Eukaryota</taxon>
        <taxon>Fungi</taxon>
        <taxon>Dikarya</taxon>
        <taxon>Basidiomycota</taxon>
        <taxon>Agaricomycotina</taxon>
        <taxon>Agaricomycetes</taxon>
        <taxon>Agaricomycetidae</taxon>
        <taxon>Agaricales</taxon>
        <taxon>Marasmiineae</taxon>
        <taxon>Mycenaceae</taxon>
        <taxon>Mycena</taxon>
    </lineage>
</organism>
<dbReference type="PANTHER" id="PTHR40465">
    <property type="entry name" value="CHROMOSOME 1, WHOLE GENOME SHOTGUN SEQUENCE"/>
    <property type="match status" value="1"/>
</dbReference>
<sequence>MAPPAVWSGISSLFPFRCIQTHAAGSSRQQLFPLALCIKYRGQRSPVYFVPFPSLPFPSLPFPSLPFSPLHSMSSSPPPAPPPAPNVELLFGPLLIGTLLNTTLYGVLLVQMLMYFTRYKRDGKWLRFLALYLLIGETVNTVFDIGLIYEPLIVRYATTKALEVSPLLLRPDAAVTVLISTPIQLFVAWRVKIITKSYLFPALISILSIISLGGGLSVTIIVSLHSDYADFGSFHPYVITWLSSTAACDVILSAALIYSLYTRKTGVRPTDRYVDRIIRLTVQTGSITAVTALLDLLVFLFKPNTTLQFIWDFPLSKLYSNALLSTLNARIWTEEAAHPDVNVLFEQAPGSGSGQIDSVTGHYNVCGVYSSFGNTDSLHARLQPPIELHRRRREVSTHYVNHRVTQDLERGHDGGDDDQKDQPL</sequence>